<accession>A0ABD0PI62</accession>
<feature type="compositionally biased region" description="Pro residues" evidence="1">
    <location>
        <begin position="43"/>
        <end position="53"/>
    </location>
</feature>
<proteinExistence type="predicted"/>
<evidence type="ECO:0000313" key="3">
    <source>
        <dbReference type="Proteomes" id="UP001529510"/>
    </source>
</evidence>
<feature type="region of interest" description="Disordered" evidence="1">
    <location>
        <begin position="1"/>
        <end position="21"/>
    </location>
</feature>
<comment type="caution">
    <text evidence="2">The sequence shown here is derived from an EMBL/GenBank/DDBJ whole genome shotgun (WGS) entry which is preliminary data.</text>
</comment>
<evidence type="ECO:0000256" key="1">
    <source>
        <dbReference type="SAM" id="MobiDB-lite"/>
    </source>
</evidence>
<dbReference type="AlphaFoldDB" id="A0ABD0PI62"/>
<feature type="non-terminal residue" evidence="2">
    <location>
        <position position="121"/>
    </location>
</feature>
<dbReference type="Proteomes" id="UP001529510">
    <property type="component" value="Unassembled WGS sequence"/>
</dbReference>
<organism evidence="2 3">
    <name type="scientific">Cirrhinus mrigala</name>
    <name type="common">Mrigala</name>
    <dbReference type="NCBI Taxonomy" id="683832"/>
    <lineage>
        <taxon>Eukaryota</taxon>
        <taxon>Metazoa</taxon>
        <taxon>Chordata</taxon>
        <taxon>Craniata</taxon>
        <taxon>Vertebrata</taxon>
        <taxon>Euteleostomi</taxon>
        <taxon>Actinopterygii</taxon>
        <taxon>Neopterygii</taxon>
        <taxon>Teleostei</taxon>
        <taxon>Ostariophysi</taxon>
        <taxon>Cypriniformes</taxon>
        <taxon>Cyprinidae</taxon>
        <taxon>Labeoninae</taxon>
        <taxon>Labeonini</taxon>
        <taxon>Cirrhinus</taxon>
    </lineage>
</organism>
<feature type="region of interest" description="Disordered" evidence="1">
    <location>
        <begin position="35"/>
        <end position="95"/>
    </location>
</feature>
<feature type="compositionally biased region" description="Basic and acidic residues" evidence="1">
    <location>
        <begin position="82"/>
        <end position="92"/>
    </location>
</feature>
<keyword evidence="3" id="KW-1185">Reference proteome</keyword>
<sequence length="121" mass="13270">MQSAVVRGRPSSQFRRVSGVDTGEKPILISHLFHGEFCSATPDPEPSQSPPRPAEYQPEPTDDGELKPAATSEPSQLITTEPELHKPPDQVREPATMTATVDVSVEREIAEYSITHYTTAE</sequence>
<protein>
    <submittedName>
        <fullName evidence="2">Uncharacterized protein</fullName>
    </submittedName>
</protein>
<evidence type="ECO:0000313" key="2">
    <source>
        <dbReference type="EMBL" id="KAL0173572.1"/>
    </source>
</evidence>
<reference evidence="2 3" key="1">
    <citation type="submission" date="2024-05" db="EMBL/GenBank/DDBJ databases">
        <title>Genome sequencing and assembly of Indian major carp, Cirrhinus mrigala (Hamilton, 1822).</title>
        <authorList>
            <person name="Mohindra V."/>
            <person name="Chowdhury L.M."/>
            <person name="Lal K."/>
            <person name="Jena J.K."/>
        </authorList>
    </citation>
    <scope>NUCLEOTIDE SEQUENCE [LARGE SCALE GENOMIC DNA]</scope>
    <source>
        <strain evidence="2">CM1030</strain>
        <tissue evidence="2">Blood</tissue>
    </source>
</reference>
<name>A0ABD0PI62_CIRMR</name>
<dbReference type="EMBL" id="JAMKFB020000015">
    <property type="protein sequence ID" value="KAL0173572.1"/>
    <property type="molecule type" value="Genomic_DNA"/>
</dbReference>
<gene>
    <name evidence="2" type="ORF">M9458_029540</name>
</gene>